<gene>
    <name evidence="2" type="ORF">K7J14_05715</name>
</gene>
<dbReference type="AlphaFoldDB" id="A0AAE3EGH2"/>
<dbReference type="PANTHER" id="PTHR42690">
    <property type="entry name" value="THREONINE SYNTHASE FAMILY MEMBER"/>
    <property type="match status" value="1"/>
</dbReference>
<keyword evidence="3" id="KW-1185">Reference proteome</keyword>
<dbReference type="Gene3D" id="3.40.50.1100">
    <property type="match status" value="2"/>
</dbReference>
<proteinExistence type="predicted"/>
<feature type="domain" description="Threonine synthase N-terminal" evidence="1">
    <location>
        <begin position="4"/>
        <end position="68"/>
    </location>
</feature>
<reference evidence="2" key="1">
    <citation type="submission" date="2021-08" db="EMBL/GenBank/DDBJ databases">
        <title>Comparative analyses of Brucepasteria parasyntrophica and Teretinema zuelzerae.</title>
        <authorList>
            <person name="Song Y."/>
            <person name="Brune A."/>
        </authorList>
    </citation>
    <scope>NUCLEOTIDE SEQUENCE</scope>
    <source>
        <strain evidence="2">DSM 1903</strain>
    </source>
</reference>
<accession>A0AAE3EGH2</accession>
<comment type="caution">
    <text evidence="2">The sequence shown here is derived from an EMBL/GenBank/DDBJ whole genome shotgun (WGS) entry which is preliminary data.</text>
</comment>
<dbReference type="InterPro" id="IPR037158">
    <property type="entry name" value="Thr_synth_N_sf"/>
</dbReference>
<dbReference type="RefSeq" id="WP_230754192.1">
    <property type="nucleotide sequence ID" value="NZ_JAINWA010000001.1"/>
</dbReference>
<dbReference type="SUPFAM" id="SSF53686">
    <property type="entry name" value="Tryptophan synthase beta subunit-like PLP-dependent enzymes"/>
    <property type="match status" value="1"/>
</dbReference>
<dbReference type="InterPro" id="IPR029144">
    <property type="entry name" value="Thr_synth_N"/>
</dbReference>
<evidence type="ECO:0000313" key="2">
    <source>
        <dbReference type="EMBL" id="MCD1654197.1"/>
    </source>
</evidence>
<dbReference type="InterPro" id="IPR036052">
    <property type="entry name" value="TrpB-like_PALP_sf"/>
</dbReference>
<dbReference type="Gene3D" id="3.90.1380.10">
    <property type="entry name" value="Threonine synthase, N-terminal domain"/>
    <property type="match status" value="1"/>
</dbReference>
<protein>
    <submittedName>
        <fullName evidence="2">Threonine synthase</fullName>
    </submittedName>
</protein>
<organism evidence="2 3">
    <name type="scientific">Teretinema zuelzerae</name>
    <dbReference type="NCBI Taxonomy" id="156"/>
    <lineage>
        <taxon>Bacteria</taxon>
        <taxon>Pseudomonadati</taxon>
        <taxon>Spirochaetota</taxon>
        <taxon>Spirochaetia</taxon>
        <taxon>Spirochaetales</taxon>
        <taxon>Treponemataceae</taxon>
        <taxon>Teretinema</taxon>
    </lineage>
</organism>
<evidence type="ECO:0000259" key="1">
    <source>
        <dbReference type="Pfam" id="PF14821"/>
    </source>
</evidence>
<dbReference type="Pfam" id="PF14821">
    <property type="entry name" value="Thr_synth_N"/>
    <property type="match status" value="1"/>
</dbReference>
<dbReference type="EMBL" id="JAINWA010000001">
    <property type="protein sequence ID" value="MCD1654197.1"/>
    <property type="molecule type" value="Genomic_DNA"/>
</dbReference>
<dbReference type="PANTHER" id="PTHR42690:SF1">
    <property type="entry name" value="THREONINE SYNTHASE-LIKE 2"/>
    <property type="match status" value="1"/>
</dbReference>
<sequence>MELVSTRNAEKKVSFRNAVLDCIPQDGGLFVPAREEDLRPWVLYMDENTKFSSIAGTLTSALLKEEFSPVVSERIAAAAFDLYSPELRQLDERTYSLELYHGPTGSHKDFGLLWFASALEHILTMEDRTSVVMAATSGLGGRSMAAAFAGKKRLKMILVFPKGSLVGLDPSVLAWNGGNILPVEVDGDLLDAKNLVRDMYKDRSIVEKYGLTLANTMNIGRLLPQVFFYMFAFTRLRRKVRGDIFYAVPSGNYGNLVAGLYAWKFSLPVNGFITDATAGLSCDATGRCSCLDSMVPLMRRGPADPASPSNLERLEQVFEVNPLMLRGLVFPAEVKPDAISGLMFDAWKKYGVMLDSATAAAYGASFGMQDRINSDEGTVVLVSKDHPAFESDKLRVACGQSPEQPEFLKLAREPIQGARLIAKDKSVLESILKDFA</sequence>
<evidence type="ECO:0000313" key="3">
    <source>
        <dbReference type="Proteomes" id="UP001198163"/>
    </source>
</evidence>
<dbReference type="InterPro" id="IPR051166">
    <property type="entry name" value="Threonine_Synthase"/>
</dbReference>
<name>A0AAE3EGH2_9SPIR</name>
<dbReference type="Proteomes" id="UP001198163">
    <property type="component" value="Unassembled WGS sequence"/>
</dbReference>